<dbReference type="EMBL" id="FUEG01000029">
    <property type="protein sequence ID" value="SJL15563.1"/>
    <property type="molecule type" value="Genomic_DNA"/>
</dbReference>
<sequence length="61" mass="6937">MTLPTAAVMANTTYKVLRLAVCYTRRLMRDTCIDNAYKNEKLRKCVSPAHTALVARMASRF</sequence>
<organism evidence="1 2">
    <name type="scientific">Armillaria ostoyae</name>
    <name type="common">Armillaria root rot fungus</name>
    <dbReference type="NCBI Taxonomy" id="47428"/>
    <lineage>
        <taxon>Eukaryota</taxon>
        <taxon>Fungi</taxon>
        <taxon>Dikarya</taxon>
        <taxon>Basidiomycota</taxon>
        <taxon>Agaricomycotina</taxon>
        <taxon>Agaricomycetes</taxon>
        <taxon>Agaricomycetidae</taxon>
        <taxon>Agaricales</taxon>
        <taxon>Marasmiineae</taxon>
        <taxon>Physalacriaceae</taxon>
        <taxon>Armillaria</taxon>
    </lineage>
</organism>
<reference evidence="2" key="1">
    <citation type="journal article" date="2017" name="Nat. Ecol. Evol.">
        <title>Genome expansion and lineage-specific genetic innovations in the forest pathogenic fungi Armillaria.</title>
        <authorList>
            <person name="Sipos G."/>
            <person name="Prasanna A.N."/>
            <person name="Walter M.C."/>
            <person name="O'Connor E."/>
            <person name="Balint B."/>
            <person name="Krizsan K."/>
            <person name="Kiss B."/>
            <person name="Hess J."/>
            <person name="Varga T."/>
            <person name="Slot J."/>
            <person name="Riley R."/>
            <person name="Boka B."/>
            <person name="Rigling D."/>
            <person name="Barry K."/>
            <person name="Lee J."/>
            <person name="Mihaltcheva S."/>
            <person name="LaButti K."/>
            <person name="Lipzen A."/>
            <person name="Waldron R."/>
            <person name="Moloney N.M."/>
            <person name="Sperisen C."/>
            <person name="Kredics L."/>
            <person name="Vagvoelgyi C."/>
            <person name="Patrignani A."/>
            <person name="Fitzpatrick D."/>
            <person name="Nagy I."/>
            <person name="Doyle S."/>
            <person name="Anderson J.B."/>
            <person name="Grigoriev I.V."/>
            <person name="Gueldener U."/>
            <person name="Muensterkoetter M."/>
            <person name="Nagy L.G."/>
        </authorList>
    </citation>
    <scope>NUCLEOTIDE SEQUENCE [LARGE SCALE GENOMIC DNA]</scope>
    <source>
        <strain evidence="2">C18/9</strain>
    </source>
</reference>
<proteinExistence type="predicted"/>
<protein>
    <submittedName>
        <fullName evidence="1">Uncharacterized protein</fullName>
    </submittedName>
</protein>
<keyword evidence="2" id="KW-1185">Reference proteome</keyword>
<name>A0A284S3H1_ARMOS</name>
<gene>
    <name evidence="1" type="ORF">ARMOST_19064</name>
</gene>
<evidence type="ECO:0000313" key="1">
    <source>
        <dbReference type="EMBL" id="SJL15563.1"/>
    </source>
</evidence>
<dbReference type="AlphaFoldDB" id="A0A284S3H1"/>
<evidence type="ECO:0000313" key="2">
    <source>
        <dbReference type="Proteomes" id="UP000219338"/>
    </source>
</evidence>
<accession>A0A284S3H1</accession>
<dbReference type="Proteomes" id="UP000219338">
    <property type="component" value="Unassembled WGS sequence"/>
</dbReference>